<gene>
    <name evidence="4" type="ORF">N24_1288</name>
</gene>
<feature type="region of interest" description="Disordered" evidence="2">
    <location>
        <begin position="282"/>
        <end position="320"/>
    </location>
</feature>
<evidence type="ECO:0000256" key="2">
    <source>
        <dbReference type="SAM" id="MobiDB-lite"/>
    </source>
</evidence>
<dbReference type="InterPro" id="IPR041685">
    <property type="entry name" value="AAA_GajA/Old/RecF-like"/>
</dbReference>
<dbReference type="PANTHER" id="PTHR41259">
    <property type="entry name" value="DOUBLE-STRAND BREAK REPAIR RAD50 ATPASE, PUTATIVE-RELATED"/>
    <property type="match status" value="1"/>
</dbReference>
<sequence length="876" mass="96112">MRIHEIIIDNFRAIEHLELRDIPERGVIVIHGDNEQGKSSILEAIDTVLNIKHRSKSGKIKAIQPVDRDVPISITFEATIGDVRFRIHKQYLKTPAAEMQLIEPRPSNHRGDEAETKLADILHTHLDTALLDTLFMKQGEVEAGINAVGIPALTSALNTQSGSTEDATEDTELMAAVEKEYAKFYTNTGKANARFLQFSKQVDDLRADLNVASAEVAQLSSHVDRVARLESDRDVAKAKLPKAEEELEIRRSELAGALKIKTEAEEILAQFSRASEQLEQAVGAQNRRKDARNKLEQAKEAVKEAEAAKENKQQDATREAEEFQALSAKLEAARVAETAAISRVKDARQVVVGIKNRDRKEYLRTLLVELDRIGTKLHDLRTAQHSAVPVTQRDIDALRKAITDVEIQRSLVEARQGNITLSAVTPTEIQLGDNALSLSTESTQVPLDRDLTMVIGDVTVTINPGKSAADSRSDLESVEATLAELLDRLDVKDMDQLQERFNAQEKRDADIAALLKEQERTSGGIDVAVLRAELDGLQIPDGLDPDLGLDGAQTQLEEAEESRERAGEAQKQASAALDGLRSRPADNALRVLTAQLDSLANNVTVAQNELDRAVADSSDEDVTAAVQRCTDELAAVTLKRQEIEKSLAESNPDLAQRLCDGAEANVRSYKAAISDASTELVRLEGLIGVAAGAKERFDKAEAALKAAENRLESEQRRAHAARRLHDLMVSYRDESRKRYAAPFADKLSRLAASVFGENTDFDLDDKLSIASRSIGPRTVDLDHLSGGAQEQLAILTRFAIAELVAESSEQSAVPVFIDDALGSTDPERLTRISLLFSDAGKESQVFVLTCVPDRYNYVEVAQKLSIESLKTSNVLL</sequence>
<feature type="coiled-coil region" evidence="1">
    <location>
        <begin position="549"/>
        <end position="616"/>
    </location>
</feature>
<accession>A0A160PSY7</accession>
<feature type="domain" description="Endonuclease GajA/Old nuclease/RecF-like AAA" evidence="3">
    <location>
        <begin position="1"/>
        <end position="325"/>
    </location>
</feature>
<keyword evidence="5" id="KW-1185">Reference proteome</keyword>
<proteinExistence type="predicted"/>
<dbReference type="Gene3D" id="3.40.50.300">
    <property type="entry name" value="P-loop containing nucleotide triphosphate hydrolases"/>
    <property type="match status" value="2"/>
</dbReference>
<feature type="compositionally biased region" description="Basic and acidic residues" evidence="2">
    <location>
        <begin position="292"/>
        <end position="320"/>
    </location>
</feature>
<organism evidence="4 5">
    <name type="scientific">Corynebacterium suranareeae</name>
    <dbReference type="NCBI Taxonomy" id="2506452"/>
    <lineage>
        <taxon>Bacteria</taxon>
        <taxon>Bacillati</taxon>
        <taxon>Actinomycetota</taxon>
        <taxon>Actinomycetes</taxon>
        <taxon>Mycobacteriales</taxon>
        <taxon>Corynebacteriaceae</taxon>
        <taxon>Corynebacterium</taxon>
    </lineage>
</organism>
<keyword evidence="1" id="KW-0175">Coiled coil</keyword>
<evidence type="ECO:0000256" key="1">
    <source>
        <dbReference type="SAM" id="Coils"/>
    </source>
</evidence>
<dbReference type="SUPFAM" id="SSF52540">
    <property type="entry name" value="P-loop containing nucleoside triphosphate hydrolases"/>
    <property type="match status" value="1"/>
</dbReference>
<evidence type="ECO:0000313" key="4">
    <source>
        <dbReference type="EMBL" id="BAU95550.1"/>
    </source>
</evidence>
<dbReference type="PANTHER" id="PTHR41259:SF1">
    <property type="entry name" value="DOUBLE-STRAND BREAK REPAIR RAD50 ATPASE, PUTATIVE-RELATED"/>
    <property type="match status" value="1"/>
</dbReference>
<dbReference type="AlphaFoldDB" id="A0A160PSY7"/>
<evidence type="ECO:0000259" key="3">
    <source>
        <dbReference type="Pfam" id="PF13175"/>
    </source>
</evidence>
<dbReference type="EMBL" id="AP017369">
    <property type="protein sequence ID" value="BAU95550.1"/>
    <property type="molecule type" value="Genomic_DNA"/>
</dbReference>
<dbReference type="KEGG" id="csur:N24_1288"/>
<dbReference type="Proteomes" id="UP000218244">
    <property type="component" value="Chromosome"/>
</dbReference>
<name>A0A160PSY7_9CORY</name>
<dbReference type="InterPro" id="IPR027417">
    <property type="entry name" value="P-loop_NTPase"/>
</dbReference>
<dbReference type="RefSeq" id="WP_096455390.1">
    <property type="nucleotide sequence ID" value="NZ_AP017369.1"/>
</dbReference>
<feature type="coiled-coil region" evidence="1">
    <location>
        <begin position="690"/>
        <end position="724"/>
    </location>
</feature>
<evidence type="ECO:0000313" key="5">
    <source>
        <dbReference type="Proteomes" id="UP000218244"/>
    </source>
</evidence>
<reference evidence="4 5" key="1">
    <citation type="submission" date="2016-02" db="EMBL/GenBank/DDBJ databases">
        <title>Corynebacterium glutamicum N24 whole genome sequencing project.</title>
        <authorList>
            <person name="Matsutani M."/>
            <person name="Nangtapong N."/>
            <person name="Yakushi T."/>
            <person name="Matsushita K."/>
        </authorList>
    </citation>
    <scope>NUCLEOTIDE SEQUENCE [LARGE SCALE GENOMIC DNA]</scope>
    <source>
        <strain evidence="4 5">N24</strain>
    </source>
</reference>
<protein>
    <submittedName>
        <fullName evidence="4">DNA repair ATPase</fullName>
    </submittedName>
</protein>
<dbReference type="Pfam" id="PF13175">
    <property type="entry name" value="AAA_15"/>
    <property type="match status" value="1"/>
</dbReference>